<dbReference type="Gene3D" id="1.10.238.10">
    <property type="entry name" value="EF-hand"/>
    <property type="match status" value="2"/>
</dbReference>
<feature type="domain" description="EH" evidence="3">
    <location>
        <begin position="13"/>
        <end position="96"/>
    </location>
</feature>
<dbReference type="InterPro" id="IPR002048">
    <property type="entry name" value="EF_hand_dom"/>
</dbReference>
<feature type="compositionally biased region" description="Polar residues" evidence="2">
    <location>
        <begin position="744"/>
        <end position="755"/>
    </location>
</feature>
<feature type="region of interest" description="Disordered" evidence="2">
    <location>
        <begin position="686"/>
        <end position="1047"/>
    </location>
</feature>
<feature type="compositionally biased region" description="Basic and acidic residues" evidence="2">
    <location>
        <begin position="982"/>
        <end position="1002"/>
    </location>
</feature>
<feature type="compositionally biased region" description="Polar residues" evidence="2">
    <location>
        <begin position="802"/>
        <end position="816"/>
    </location>
</feature>
<dbReference type="SMART" id="SM00054">
    <property type="entry name" value="EFh"/>
    <property type="match status" value="2"/>
</dbReference>
<dbReference type="OrthoDB" id="524326at2759"/>
<dbReference type="PROSITE" id="PS50031">
    <property type="entry name" value="EH"/>
    <property type="match status" value="2"/>
</dbReference>
<feature type="compositionally biased region" description="Polar residues" evidence="2">
    <location>
        <begin position="1022"/>
        <end position="1034"/>
    </location>
</feature>
<sequence length="1328" mass="152139">MDVDLKWIINEEERTRHDALFYSQNPENGFLSGEQARSLFIRSRLPLAELSKIWKLADVTRDNFLDVSEFATAMHLIQLRLKGFDIPEKLPSTLAPVRVPFVELPTMTIDERKAYQHIFDWKENNQSGSIDTETSCELLALSNLDNTNLSRIWNLSDIDRDVKLSPDEFAIAIHLAHLCRNGYQLEGSIDVMGLLPPEDTKDTEEIQKQRLIVLQEEKRNLFSLKEKLCMQISLGVGEKDVSDNARLELNKVEERLYSIEKKETDLRKILQTLRDKSKREAFKPFDRNYLVKKHISGEDLFKGQKRSFKGNDDGVLFERILRDSKQFVEDSRAVNKSDTESSSRQPQEAAREAASSETASNNSTAHRLVNGQHNGEQSVITRETRVCTESMISSERTLHITPPTSHQNNIKALEDHISPVAAEGRVVQDVEQALQSQDDTLDDSFSWVPSGKREVIVKTVEEEVLVKPKPSAPKPEEPVILFKHESKSSDRVDEKLRQLEIEENKKKEFCSRSVVRPVEEEVIVSVAKTSESSASELDTLFSKLSSEEESSEMNGLNNNESLAHRKGPSPPPTGDQDNYKLPVGRVLSEQEEKNLIESGVLSKEKPAHYYREISKEDKLYIEDMRQKEAERQRVREAEEEKRRQAREELQRREEEIKREMFLRKHALQEVKGKLETQMVLADQDEVPVATSRMEGGTLIERELEEQRKREAEQRRMAQEINTLKEQEKEKERMRISKAMGGKQPTVNIDSGSSVPINRRPQKADAPSRDHRKSWIDLEVERQKEKEEALKQELAQRKHSTQSHHGNTNQKGQSATRSVELEAPVSVKNVAAVHSQPQYSTRQTSNTANSNPGEHRKQSEPIRPVVNREARTEAPASSTGTPRVKGVVESSGVHVKVDEVPSERESDAERRKREENERFRQESLKREADELMQQKRIREEELQRRRQQALQDAEKRKREEEERISLQRQQSESRRFAFQAHKVKLEERVLKSMEDKQVQESRQSRSSSTSSEEPLQVAPNAQRPPNTVAEASTEQVVKREKRRSVRDSLSCFEAPISREAPRDVRKNRFSLNLENTVKSNPDANKIAKTQRSSFCGDGLFAREVQEQQEREQELLRRASAHRVHENKGAREGTPEHASSTAPNVIFIPKGNPPPKDMPQRKDSRSSSVKDHVDGQRAELEDMSEERILREIEELRQKELEIQARRTMLEKMAAPTIASASSLSRKELSDVKKNPVPNKIQMRKAPVINALSKPAAAAAPSRQPGPVQSTPPTSSMEPKPAIKEPAKTAFHRKSFIELEREKELQREEELRKEREAVKQELAAKAQLQRK</sequence>
<dbReference type="PANTHER" id="PTHR11216:SF170">
    <property type="entry name" value="DYNAMIN ASSOCIATED PROTEIN 160, ISOFORM D"/>
    <property type="match status" value="1"/>
</dbReference>
<dbReference type="HOGENOM" id="CLU_259301_0_0_1"/>
<feature type="compositionally biased region" description="Polar residues" evidence="2">
    <location>
        <begin position="834"/>
        <end position="851"/>
    </location>
</feature>
<feature type="compositionally biased region" description="Polar residues" evidence="2">
    <location>
        <begin position="1264"/>
        <end position="1274"/>
    </location>
</feature>
<feature type="compositionally biased region" description="Basic and acidic residues" evidence="2">
    <location>
        <begin position="1222"/>
        <end position="1231"/>
    </location>
</feature>
<feature type="compositionally biased region" description="Basic and acidic residues" evidence="2">
    <location>
        <begin position="1156"/>
        <end position="1182"/>
    </location>
</feature>
<dbReference type="SUPFAM" id="SSF47473">
    <property type="entry name" value="EF-hand"/>
    <property type="match status" value="2"/>
</dbReference>
<feature type="compositionally biased region" description="Basic and acidic residues" evidence="2">
    <location>
        <begin position="1292"/>
        <end position="1316"/>
    </location>
</feature>
<dbReference type="EMBL" id="DS469549">
    <property type="protein sequence ID" value="EDO43900.1"/>
    <property type="molecule type" value="Genomic_DNA"/>
</dbReference>
<keyword evidence="6" id="KW-1185">Reference proteome</keyword>
<evidence type="ECO:0000256" key="2">
    <source>
        <dbReference type="SAM" id="MobiDB-lite"/>
    </source>
</evidence>
<dbReference type="SMART" id="SM00027">
    <property type="entry name" value="EH"/>
    <property type="match status" value="2"/>
</dbReference>
<feature type="compositionally biased region" description="Basic and acidic residues" evidence="2">
    <location>
        <begin position="894"/>
        <end position="943"/>
    </location>
</feature>
<dbReference type="GO" id="GO:0030674">
    <property type="term" value="F:protein-macromolecule adaptor activity"/>
    <property type="evidence" value="ECO:0000318"/>
    <property type="project" value="GO_Central"/>
</dbReference>
<proteinExistence type="predicted"/>
<feature type="domain" description="EH" evidence="3">
    <location>
        <begin position="111"/>
        <end position="198"/>
    </location>
</feature>
<feature type="domain" description="EF-hand" evidence="4">
    <location>
        <begin position="45"/>
        <end position="80"/>
    </location>
</feature>
<dbReference type="PANTHER" id="PTHR11216">
    <property type="entry name" value="EH DOMAIN"/>
    <property type="match status" value="1"/>
</dbReference>
<dbReference type="GO" id="GO:0005509">
    <property type="term" value="F:calcium ion binding"/>
    <property type="evidence" value="ECO:0007669"/>
    <property type="project" value="InterPro"/>
</dbReference>
<feature type="region of interest" description="Disordered" evidence="2">
    <location>
        <begin position="534"/>
        <end position="581"/>
    </location>
</feature>
<reference evidence="5 6" key="1">
    <citation type="journal article" date="2007" name="Science">
        <title>Sea anemone genome reveals ancestral eumetazoan gene repertoire and genomic organization.</title>
        <authorList>
            <person name="Putnam N.H."/>
            <person name="Srivastava M."/>
            <person name="Hellsten U."/>
            <person name="Dirks B."/>
            <person name="Chapman J."/>
            <person name="Salamov A."/>
            <person name="Terry A."/>
            <person name="Shapiro H."/>
            <person name="Lindquist E."/>
            <person name="Kapitonov V.V."/>
            <person name="Jurka J."/>
            <person name="Genikhovich G."/>
            <person name="Grigoriev I.V."/>
            <person name="Lucas S.M."/>
            <person name="Steele R.E."/>
            <person name="Finnerty J.R."/>
            <person name="Technau U."/>
            <person name="Martindale M.Q."/>
            <person name="Rokhsar D.S."/>
        </authorList>
    </citation>
    <scope>NUCLEOTIDE SEQUENCE [LARGE SCALE GENOMIC DNA]</scope>
    <source>
        <strain evidence="6">CH2 X CH6</strain>
    </source>
</reference>
<dbReference type="GO" id="GO:0005886">
    <property type="term" value="C:plasma membrane"/>
    <property type="evidence" value="ECO:0000318"/>
    <property type="project" value="GO_Central"/>
</dbReference>
<feature type="compositionally biased region" description="Low complexity" evidence="2">
    <location>
        <begin position="1003"/>
        <end position="1012"/>
    </location>
</feature>
<feature type="region of interest" description="Disordered" evidence="2">
    <location>
        <begin position="1212"/>
        <end position="1328"/>
    </location>
</feature>
<feature type="compositionally biased region" description="Low complexity" evidence="2">
    <location>
        <begin position="552"/>
        <end position="561"/>
    </location>
</feature>
<keyword evidence="1" id="KW-0175">Coiled coil</keyword>
<name>A7RX50_NEMVE</name>
<evidence type="ECO:0000313" key="5">
    <source>
        <dbReference type="EMBL" id="EDO43900.1"/>
    </source>
</evidence>
<feature type="compositionally biased region" description="Low complexity" evidence="2">
    <location>
        <begin position="343"/>
        <end position="365"/>
    </location>
</feature>
<feature type="compositionally biased region" description="Basic and acidic residues" evidence="2">
    <location>
        <begin position="852"/>
        <end position="871"/>
    </location>
</feature>
<dbReference type="GO" id="GO:0005737">
    <property type="term" value="C:cytoplasm"/>
    <property type="evidence" value="ECO:0000318"/>
    <property type="project" value="GO_Central"/>
</dbReference>
<feature type="coiled-coil region" evidence="1">
    <location>
        <begin position="1183"/>
        <end position="1210"/>
    </location>
</feature>
<dbReference type="PROSITE" id="PS50222">
    <property type="entry name" value="EF_HAND_2"/>
    <property type="match status" value="1"/>
</dbReference>
<evidence type="ECO:0000259" key="3">
    <source>
        <dbReference type="PROSITE" id="PS50031"/>
    </source>
</evidence>
<feature type="compositionally biased region" description="Basic and acidic residues" evidence="2">
    <location>
        <begin position="1104"/>
        <end position="1133"/>
    </location>
</feature>
<gene>
    <name evidence="5" type="ORF">NEMVEDRAFT_v1g241286</name>
</gene>
<dbReference type="CDD" id="cd00052">
    <property type="entry name" value="EH"/>
    <property type="match status" value="1"/>
</dbReference>
<feature type="compositionally biased region" description="Basic and acidic residues" evidence="2">
    <location>
        <begin position="761"/>
        <end position="795"/>
    </location>
</feature>
<dbReference type="GO" id="GO:0016197">
    <property type="term" value="P:endosomal transport"/>
    <property type="evidence" value="ECO:0000318"/>
    <property type="project" value="GO_Central"/>
</dbReference>
<dbReference type="InterPro" id="IPR000261">
    <property type="entry name" value="EH_dom"/>
</dbReference>
<evidence type="ECO:0000256" key="1">
    <source>
        <dbReference type="SAM" id="Coils"/>
    </source>
</evidence>
<organism evidence="5 6">
    <name type="scientific">Nematostella vectensis</name>
    <name type="common">Starlet sea anemone</name>
    <dbReference type="NCBI Taxonomy" id="45351"/>
    <lineage>
        <taxon>Eukaryota</taxon>
        <taxon>Metazoa</taxon>
        <taxon>Cnidaria</taxon>
        <taxon>Anthozoa</taxon>
        <taxon>Hexacorallia</taxon>
        <taxon>Actiniaria</taxon>
        <taxon>Edwardsiidae</taxon>
        <taxon>Nematostella</taxon>
    </lineage>
</organism>
<dbReference type="OMA" id="MARIWEL"/>
<feature type="compositionally biased region" description="Basic and acidic residues" evidence="2">
    <location>
        <begin position="699"/>
        <end position="734"/>
    </location>
</feature>
<feature type="compositionally biased region" description="Polar residues" evidence="2">
    <location>
        <begin position="371"/>
        <end position="381"/>
    </location>
</feature>
<feature type="compositionally biased region" description="Basic and acidic residues" evidence="2">
    <location>
        <begin position="328"/>
        <end position="341"/>
    </location>
</feature>
<dbReference type="GO" id="GO:0097708">
    <property type="term" value="C:intracellular vesicle"/>
    <property type="evidence" value="ECO:0000318"/>
    <property type="project" value="GO_Central"/>
</dbReference>
<feature type="region of interest" description="Disordered" evidence="2">
    <location>
        <begin position="627"/>
        <end position="650"/>
    </location>
</feature>
<dbReference type="GO" id="GO:0150007">
    <property type="term" value="P:clathrin-dependent synaptic vesicle endocytosis"/>
    <property type="evidence" value="ECO:0000318"/>
    <property type="project" value="GO_Central"/>
</dbReference>
<evidence type="ECO:0000313" key="6">
    <source>
        <dbReference type="Proteomes" id="UP000001593"/>
    </source>
</evidence>
<accession>A7RX50</accession>
<feature type="compositionally biased region" description="Basic and acidic residues" evidence="2">
    <location>
        <begin position="951"/>
        <end position="974"/>
    </location>
</feature>
<feature type="region of interest" description="Disordered" evidence="2">
    <location>
        <begin position="328"/>
        <end position="381"/>
    </location>
</feature>
<feature type="region of interest" description="Disordered" evidence="2">
    <location>
        <begin position="1104"/>
        <end position="1182"/>
    </location>
</feature>
<protein>
    <submittedName>
        <fullName evidence="5">Uncharacterized protein</fullName>
    </submittedName>
</protein>
<dbReference type="Proteomes" id="UP000001593">
    <property type="component" value="Unassembled WGS sequence"/>
</dbReference>
<dbReference type="InParanoid" id="A7RX50"/>
<dbReference type="STRING" id="45351.A7RX50"/>
<evidence type="ECO:0000259" key="4">
    <source>
        <dbReference type="PROSITE" id="PS50222"/>
    </source>
</evidence>
<dbReference type="KEGG" id="nve:5515866"/>
<dbReference type="InterPro" id="IPR011992">
    <property type="entry name" value="EF-hand-dom_pair"/>
</dbReference>
<dbReference type="GO" id="GO:0042734">
    <property type="term" value="C:presynaptic membrane"/>
    <property type="evidence" value="ECO:0000318"/>
    <property type="project" value="GO_Central"/>
</dbReference>
<dbReference type="Pfam" id="PF12763">
    <property type="entry name" value="EH"/>
    <property type="match status" value="2"/>
</dbReference>
<dbReference type="eggNOG" id="KOG0998">
    <property type="taxonomic scope" value="Eukaryota"/>
</dbReference>